<sequence length="141" mass="15813">MTKVTKPNEVKRDWIVLDATGKRFGRLLTEVATLLRGKHKPSYTPNVDCGDYVIIINASKAEFTGANKAEQKLYHRHSGYFGSVKSEKFGDLLANNPVKLYKLAVRGMLPKTKLGKEMIKKLKVYEGSEHPHTAQIAKEGK</sequence>
<dbReference type="CDD" id="cd00392">
    <property type="entry name" value="Ribosomal_L13"/>
    <property type="match status" value="1"/>
</dbReference>
<reference evidence="7 8" key="1">
    <citation type="submission" date="2020-11" db="EMBL/GenBank/DDBJ databases">
        <authorList>
            <person name="Peeters C."/>
        </authorList>
    </citation>
    <scope>NUCLEOTIDE SEQUENCE [LARGE SCALE GENOMIC DNA]</scope>
    <source>
        <strain evidence="7 8">LMG 7974</strain>
    </source>
</reference>
<organism evidence="7 8">
    <name type="scientific">Campylobacter majalis</name>
    <dbReference type="NCBI Taxonomy" id="2790656"/>
    <lineage>
        <taxon>Bacteria</taxon>
        <taxon>Pseudomonadati</taxon>
        <taxon>Campylobacterota</taxon>
        <taxon>Epsilonproteobacteria</taxon>
        <taxon>Campylobacterales</taxon>
        <taxon>Campylobacteraceae</taxon>
        <taxon>Campylobacter</taxon>
    </lineage>
</organism>
<evidence type="ECO:0000256" key="3">
    <source>
        <dbReference type="ARBA" id="ARBA00023274"/>
    </source>
</evidence>
<dbReference type="PROSITE" id="PS00783">
    <property type="entry name" value="RIBOSOMAL_L13"/>
    <property type="match status" value="1"/>
</dbReference>
<evidence type="ECO:0000313" key="7">
    <source>
        <dbReference type="EMBL" id="CAD7287513.1"/>
    </source>
</evidence>
<dbReference type="SUPFAM" id="SSF52161">
    <property type="entry name" value="Ribosomal protein L13"/>
    <property type="match status" value="1"/>
</dbReference>
<gene>
    <name evidence="4 6 7" type="primary">rplM</name>
    <name evidence="7" type="ORF">LMG7974_00392</name>
</gene>
<evidence type="ECO:0000256" key="6">
    <source>
        <dbReference type="RuleBase" id="RU003878"/>
    </source>
</evidence>
<keyword evidence="8" id="KW-1185">Reference proteome</keyword>
<comment type="caution">
    <text evidence="7">The sequence shown here is derived from an EMBL/GenBank/DDBJ whole genome shotgun (WGS) entry which is preliminary data.</text>
</comment>
<name>A0ABM8Q417_9BACT</name>
<evidence type="ECO:0000256" key="4">
    <source>
        <dbReference type="HAMAP-Rule" id="MF_01366"/>
    </source>
</evidence>
<keyword evidence="2 4" id="KW-0689">Ribosomal protein</keyword>
<accession>A0ABM8Q417</accession>
<comment type="subunit">
    <text evidence="4">Part of the 50S ribosomal subunit.</text>
</comment>
<dbReference type="PIRSF" id="PIRSF002181">
    <property type="entry name" value="Ribosomal_L13"/>
    <property type="match status" value="1"/>
</dbReference>
<dbReference type="Pfam" id="PF00572">
    <property type="entry name" value="Ribosomal_L13"/>
    <property type="match status" value="1"/>
</dbReference>
<dbReference type="Gene3D" id="3.90.1180.10">
    <property type="entry name" value="Ribosomal protein L13"/>
    <property type="match status" value="1"/>
</dbReference>
<proteinExistence type="inferred from homology"/>
<dbReference type="EMBL" id="CAJHOF010000003">
    <property type="protein sequence ID" value="CAD7287513.1"/>
    <property type="molecule type" value="Genomic_DNA"/>
</dbReference>
<dbReference type="PANTHER" id="PTHR11545:SF2">
    <property type="entry name" value="LARGE RIBOSOMAL SUBUNIT PROTEIN UL13M"/>
    <property type="match status" value="1"/>
</dbReference>
<comment type="similarity">
    <text evidence="1 4 5">Belongs to the universal ribosomal protein uL13 family.</text>
</comment>
<dbReference type="PANTHER" id="PTHR11545">
    <property type="entry name" value="RIBOSOMAL PROTEIN L13"/>
    <property type="match status" value="1"/>
</dbReference>
<evidence type="ECO:0000256" key="5">
    <source>
        <dbReference type="RuleBase" id="RU003877"/>
    </source>
</evidence>
<dbReference type="InterPro" id="IPR036899">
    <property type="entry name" value="Ribosomal_uL13_sf"/>
</dbReference>
<dbReference type="HAMAP" id="MF_01366">
    <property type="entry name" value="Ribosomal_uL13"/>
    <property type="match status" value="1"/>
</dbReference>
<dbReference type="GO" id="GO:0005840">
    <property type="term" value="C:ribosome"/>
    <property type="evidence" value="ECO:0007669"/>
    <property type="project" value="UniProtKB-KW"/>
</dbReference>
<dbReference type="Proteomes" id="UP000789803">
    <property type="component" value="Unassembled WGS sequence"/>
</dbReference>
<evidence type="ECO:0000313" key="8">
    <source>
        <dbReference type="Proteomes" id="UP000789803"/>
    </source>
</evidence>
<evidence type="ECO:0000256" key="2">
    <source>
        <dbReference type="ARBA" id="ARBA00022980"/>
    </source>
</evidence>
<dbReference type="InterPro" id="IPR005822">
    <property type="entry name" value="Ribosomal_uL13"/>
</dbReference>
<dbReference type="InterPro" id="IPR005823">
    <property type="entry name" value="Ribosomal_uL13_bac-type"/>
</dbReference>
<keyword evidence="3 4" id="KW-0687">Ribonucleoprotein</keyword>
<comment type="function">
    <text evidence="4 6">This protein is one of the early assembly proteins of the 50S ribosomal subunit, although it is not seen to bind rRNA by itself. It is important during the early stages of 50S assembly.</text>
</comment>
<dbReference type="RefSeq" id="WP_229932215.1">
    <property type="nucleotide sequence ID" value="NZ_CAJHOF010000003.1"/>
</dbReference>
<protein>
    <recommendedName>
        <fullName evidence="4">Large ribosomal subunit protein uL13</fullName>
    </recommendedName>
</protein>
<dbReference type="InterPro" id="IPR023563">
    <property type="entry name" value="Ribosomal_uL13_CS"/>
</dbReference>
<dbReference type="NCBIfam" id="TIGR01066">
    <property type="entry name" value="rplM_bact"/>
    <property type="match status" value="1"/>
</dbReference>
<evidence type="ECO:0000256" key="1">
    <source>
        <dbReference type="ARBA" id="ARBA00006227"/>
    </source>
</evidence>